<sequence>MTAFGDNENIAQQIIKNRDLRGRVTTIPLNRIKSKPVQPQVKKAAVDLVAEMLKLRFCWLVMLTKLRENTYITIYISHVGGGNAEVALLLVGYADEVKIAMEFVFGDTFFKTNDAPEKNAMGRMEDAIKEMTLEKNSREIGNAYRDMAEAYVALLNFGEALPYCEKAMEIHKVQLGSNLVEVAHCRRLLGVIYTGLEQHEKALEQNQLSQKVMKNWGLTTELLRAKIDAANMQIVLGKFDEAINTLKGGVLQTDKESEDRAMIFVSMAKALCNQDKFLEAKRRLQMNGPI</sequence>
<dbReference type="Proteomes" id="UP000245207">
    <property type="component" value="Unassembled WGS sequence"/>
</dbReference>
<evidence type="ECO:0000313" key="1">
    <source>
        <dbReference type="EMBL" id="PWA59949.1"/>
    </source>
</evidence>
<proteinExistence type="predicted"/>
<dbReference type="AlphaFoldDB" id="A0A2U1MFB6"/>
<dbReference type="OrthoDB" id="991534at2759"/>
<dbReference type="Gene3D" id="1.25.40.10">
    <property type="entry name" value="Tetratricopeptide repeat domain"/>
    <property type="match status" value="1"/>
</dbReference>
<dbReference type="EMBL" id="PKPP01005486">
    <property type="protein sequence ID" value="PWA59949.1"/>
    <property type="molecule type" value="Genomic_DNA"/>
</dbReference>
<organism evidence="1 2">
    <name type="scientific">Artemisia annua</name>
    <name type="common">Sweet wormwood</name>
    <dbReference type="NCBI Taxonomy" id="35608"/>
    <lineage>
        <taxon>Eukaryota</taxon>
        <taxon>Viridiplantae</taxon>
        <taxon>Streptophyta</taxon>
        <taxon>Embryophyta</taxon>
        <taxon>Tracheophyta</taxon>
        <taxon>Spermatophyta</taxon>
        <taxon>Magnoliopsida</taxon>
        <taxon>eudicotyledons</taxon>
        <taxon>Gunneridae</taxon>
        <taxon>Pentapetalae</taxon>
        <taxon>asterids</taxon>
        <taxon>campanulids</taxon>
        <taxon>Asterales</taxon>
        <taxon>Asteraceae</taxon>
        <taxon>Asteroideae</taxon>
        <taxon>Anthemideae</taxon>
        <taxon>Artemisiinae</taxon>
        <taxon>Artemisia</taxon>
    </lineage>
</organism>
<dbReference type="Pfam" id="PF13424">
    <property type="entry name" value="TPR_12"/>
    <property type="match status" value="1"/>
</dbReference>
<dbReference type="PANTHER" id="PTHR47459">
    <property type="entry name" value="KINESIN LIGHT CHAIN-RELATED"/>
    <property type="match status" value="1"/>
</dbReference>
<dbReference type="GO" id="GO:0005524">
    <property type="term" value="F:ATP binding"/>
    <property type="evidence" value="ECO:0007669"/>
    <property type="project" value="InterPro"/>
</dbReference>
<dbReference type="PANTHER" id="PTHR47459:SF1">
    <property type="entry name" value="KINESIN LIGHT CHAIN-RELATED"/>
    <property type="match status" value="1"/>
</dbReference>
<reference evidence="1 2" key="1">
    <citation type="journal article" date="2018" name="Mol. Plant">
        <title>The genome of Artemisia annua provides insight into the evolution of Asteraceae family and artemisinin biosynthesis.</title>
        <authorList>
            <person name="Shen Q."/>
            <person name="Zhang L."/>
            <person name="Liao Z."/>
            <person name="Wang S."/>
            <person name="Yan T."/>
            <person name="Shi P."/>
            <person name="Liu M."/>
            <person name="Fu X."/>
            <person name="Pan Q."/>
            <person name="Wang Y."/>
            <person name="Lv Z."/>
            <person name="Lu X."/>
            <person name="Zhang F."/>
            <person name="Jiang W."/>
            <person name="Ma Y."/>
            <person name="Chen M."/>
            <person name="Hao X."/>
            <person name="Li L."/>
            <person name="Tang Y."/>
            <person name="Lv G."/>
            <person name="Zhou Y."/>
            <person name="Sun X."/>
            <person name="Brodelius P.E."/>
            <person name="Rose J.K.C."/>
            <person name="Tang K."/>
        </authorList>
    </citation>
    <scope>NUCLEOTIDE SEQUENCE [LARGE SCALE GENOMIC DNA]</scope>
    <source>
        <strain evidence="2">cv. Huhao1</strain>
        <tissue evidence="1">Leaf</tissue>
    </source>
</reference>
<keyword evidence="2" id="KW-1185">Reference proteome</keyword>
<gene>
    <name evidence="1" type="ORF">CTI12_AA386730</name>
</gene>
<dbReference type="SUPFAM" id="SSF48452">
    <property type="entry name" value="TPR-like"/>
    <property type="match status" value="1"/>
</dbReference>
<evidence type="ECO:0000313" key="2">
    <source>
        <dbReference type="Proteomes" id="UP000245207"/>
    </source>
</evidence>
<comment type="caution">
    <text evidence="1">The sequence shown here is derived from an EMBL/GenBank/DDBJ whole genome shotgun (WGS) entry which is preliminary data.</text>
</comment>
<dbReference type="STRING" id="35608.A0A2U1MFB6"/>
<protein>
    <submittedName>
        <fullName evidence="1">Tetratricopeptide-like helical</fullName>
    </submittedName>
</protein>
<dbReference type="InterPro" id="IPR011990">
    <property type="entry name" value="TPR-like_helical_dom_sf"/>
</dbReference>
<dbReference type="GO" id="GO:0051276">
    <property type="term" value="P:chromosome organization"/>
    <property type="evidence" value="ECO:0007669"/>
    <property type="project" value="InterPro"/>
</dbReference>
<dbReference type="GO" id="GO:0005694">
    <property type="term" value="C:chromosome"/>
    <property type="evidence" value="ECO:0007669"/>
    <property type="project" value="InterPro"/>
</dbReference>
<name>A0A2U1MFB6_ARTAN</name>
<accession>A0A2U1MFB6</accession>